<evidence type="ECO:0000313" key="5">
    <source>
        <dbReference type="EMBL" id="NNU15220.1"/>
    </source>
</evidence>
<dbReference type="InterPro" id="IPR055170">
    <property type="entry name" value="GFO_IDH_MocA-like_dom"/>
</dbReference>
<dbReference type="Gene3D" id="3.40.50.720">
    <property type="entry name" value="NAD(P)-binding Rossmann-like Domain"/>
    <property type="match status" value="1"/>
</dbReference>
<dbReference type="Pfam" id="PF22725">
    <property type="entry name" value="GFO_IDH_MocA_C3"/>
    <property type="match status" value="1"/>
</dbReference>
<feature type="domain" description="Gfo/Idh/MocA-like oxidoreductase N-terminal" evidence="3">
    <location>
        <begin position="61"/>
        <end position="184"/>
    </location>
</feature>
<dbReference type="EMBL" id="JABFCX010000002">
    <property type="protein sequence ID" value="NNU15220.1"/>
    <property type="molecule type" value="Genomic_DNA"/>
</dbReference>
<keyword evidence="6" id="KW-1185">Reference proteome</keyword>
<evidence type="ECO:0000259" key="3">
    <source>
        <dbReference type="Pfam" id="PF01408"/>
    </source>
</evidence>
<dbReference type="GO" id="GO:0016491">
    <property type="term" value="F:oxidoreductase activity"/>
    <property type="evidence" value="ECO:0007669"/>
    <property type="project" value="UniProtKB-KW"/>
</dbReference>
<dbReference type="InterPro" id="IPR006311">
    <property type="entry name" value="TAT_signal"/>
</dbReference>
<evidence type="ECO:0000259" key="4">
    <source>
        <dbReference type="Pfam" id="PF22725"/>
    </source>
</evidence>
<proteinExistence type="predicted"/>
<dbReference type="PROSITE" id="PS51318">
    <property type="entry name" value="TAT"/>
    <property type="match status" value="1"/>
</dbReference>
<protein>
    <submittedName>
        <fullName evidence="5">Gfo/Idh/MocA family oxidoreductase</fullName>
    </submittedName>
</protein>
<comment type="caution">
    <text evidence="5">The sequence shown here is derived from an EMBL/GenBank/DDBJ whole genome shotgun (WGS) entry which is preliminary data.</text>
</comment>
<evidence type="ECO:0000256" key="1">
    <source>
        <dbReference type="ARBA" id="ARBA00023002"/>
    </source>
</evidence>
<dbReference type="AlphaFoldDB" id="A0A7Y3RJN7"/>
<sequence>MTDINLSRRAVTGALGAAAALPMLGGVSFAQGGAKAVGQPMPRGVRLPETPPPAPSEGSVGIAIVGLGGYALRQIMPAFAGAKHVHIAGLVSGNREKAEEVAAAYGLEDDQIYGYDNYADIAGDDRIDAVYIILPTGLHEKYTVDAFTAGKHVLCEKPMAMDPGECERMIAAGKRAGRRLMIGYRCHFEPFNLKAMEITKGGGLGPLRLIQTQHQYSVGEGVTPQNNWRFNRALAGGGPLEDYGIYGVQAALYLSGEMPTRISATQMLMPDDPRFTEIVPFIASQFTFPSGAAAQLTTGYNVDGLNRVDAWGSRHTLKMNRATAYSGQEMQLTGSGKDESLNPGDPSVQFAQMMDHFGQAVRDGSPILTGGEMGLRDTRLIEAIYRSADRERPVGIRPDGTMRRL</sequence>
<keyword evidence="2" id="KW-0732">Signal</keyword>
<dbReference type="Proteomes" id="UP000536835">
    <property type="component" value="Unassembled WGS sequence"/>
</dbReference>
<dbReference type="PRINTS" id="PR01775">
    <property type="entry name" value="GLFROXRDTASE"/>
</dbReference>
<name>A0A7Y3RJN7_9PROT</name>
<dbReference type="GO" id="GO:0000166">
    <property type="term" value="F:nucleotide binding"/>
    <property type="evidence" value="ECO:0007669"/>
    <property type="project" value="InterPro"/>
</dbReference>
<gene>
    <name evidence="5" type="ORF">HK107_02635</name>
</gene>
<evidence type="ECO:0000313" key="6">
    <source>
        <dbReference type="Proteomes" id="UP000536835"/>
    </source>
</evidence>
<dbReference type="InterPro" id="IPR036291">
    <property type="entry name" value="NAD(P)-bd_dom_sf"/>
</dbReference>
<dbReference type="Gene3D" id="3.30.360.10">
    <property type="entry name" value="Dihydrodipicolinate Reductase, domain 2"/>
    <property type="match status" value="1"/>
</dbReference>
<dbReference type="InterPro" id="IPR050463">
    <property type="entry name" value="Gfo/Idh/MocA_oxidrdct_glycsds"/>
</dbReference>
<dbReference type="InterPro" id="IPR000683">
    <property type="entry name" value="Gfo/Idh/MocA-like_OxRdtase_N"/>
</dbReference>
<organism evidence="5 6">
    <name type="scientific">Parvularcula mediterranea</name>
    <dbReference type="NCBI Taxonomy" id="2732508"/>
    <lineage>
        <taxon>Bacteria</taxon>
        <taxon>Pseudomonadati</taxon>
        <taxon>Pseudomonadota</taxon>
        <taxon>Alphaproteobacteria</taxon>
        <taxon>Parvularculales</taxon>
        <taxon>Parvularculaceae</taxon>
        <taxon>Parvularcula</taxon>
    </lineage>
</organism>
<dbReference type="Pfam" id="PF01408">
    <property type="entry name" value="GFO_IDH_MocA"/>
    <property type="match status" value="1"/>
</dbReference>
<dbReference type="PANTHER" id="PTHR43818">
    <property type="entry name" value="BCDNA.GH03377"/>
    <property type="match status" value="1"/>
</dbReference>
<dbReference type="PANTHER" id="PTHR43818:SF11">
    <property type="entry name" value="BCDNA.GH03377"/>
    <property type="match status" value="1"/>
</dbReference>
<feature type="chain" id="PRO_5030765215" evidence="2">
    <location>
        <begin position="31"/>
        <end position="405"/>
    </location>
</feature>
<evidence type="ECO:0000256" key="2">
    <source>
        <dbReference type="SAM" id="SignalP"/>
    </source>
</evidence>
<reference evidence="5 6" key="1">
    <citation type="submission" date="2020-05" db="EMBL/GenBank/DDBJ databases">
        <title>Parvularcula mediterraneae sp. nov., isolated from polypropylene straw from shallow seawater of the seashore of Laganas in Zakynthos island, Greece.</title>
        <authorList>
            <person name="Szabo I."/>
            <person name="Al-Omari J."/>
            <person name="Rado J."/>
            <person name="Szerdahelyi G.S."/>
        </authorList>
    </citation>
    <scope>NUCLEOTIDE SEQUENCE [LARGE SCALE GENOMIC DNA]</scope>
    <source>
        <strain evidence="5 6">ZS-1/3</strain>
    </source>
</reference>
<feature type="domain" description="GFO/IDH/MocA-like oxidoreductase" evidence="4">
    <location>
        <begin position="194"/>
        <end position="317"/>
    </location>
</feature>
<dbReference type="RefSeq" id="WP_173196530.1">
    <property type="nucleotide sequence ID" value="NZ_JABFCX010000002.1"/>
</dbReference>
<feature type="signal peptide" evidence="2">
    <location>
        <begin position="1"/>
        <end position="30"/>
    </location>
</feature>
<dbReference type="SUPFAM" id="SSF55347">
    <property type="entry name" value="Glyceraldehyde-3-phosphate dehydrogenase-like, C-terminal domain"/>
    <property type="match status" value="1"/>
</dbReference>
<accession>A0A7Y3RJN7</accession>
<dbReference type="InterPro" id="IPR008354">
    <property type="entry name" value="Glc-Fru_OxRdtase_bac"/>
</dbReference>
<keyword evidence="1" id="KW-0560">Oxidoreductase</keyword>
<dbReference type="SUPFAM" id="SSF51735">
    <property type="entry name" value="NAD(P)-binding Rossmann-fold domains"/>
    <property type="match status" value="1"/>
</dbReference>